<dbReference type="InterPro" id="IPR038379">
    <property type="entry name" value="SecE_sf"/>
</dbReference>
<dbReference type="NCBIfam" id="TIGR00964">
    <property type="entry name" value="secE_bact"/>
    <property type="match status" value="1"/>
</dbReference>
<dbReference type="Gene3D" id="1.20.5.1030">
    <property type="entry name" value="Preprotein translocase secy subunit"/>
    <property type="match status" value="1"/>
</dbReference>
<keyword evidence="11" id="KW-1185">Reference proteome</keyword>
<dbReference type="InterPro" id="IPR001901">
    <property type="entry name" value="Translocase_SecE/Sec61-g"/>
</dbReference>
<comment type="similarity">
    <text evidence="9">Belongs to the SecE/SEC61-gamma family.</text>
</comment>
<dbReference type="PATRIC" id="fig|1453497.3.peg.957"/>
<dbReference type="PANTHER" id="PTHR33910:SF1">
    <property type="entry name" value="PROTEIN TRANSLOCASE SUBUNIT SECE"/>
    <property type="match status" value="1"/>
</dbReference>
<dbReference type="GO" id="GO:0065002">
    <property type="term" value="P:intracellular protein transmembrane transport"/>
    <property type="evidence" value="ECO:0007669"/>
    <property type="project" value="UniProtKB-UniRule"/>
</dbReference>
<dbReference type="GO" id="GO:0006605">
    <property type="term" value="P:protein targeting"/>
    <property type="evidence" value="ECO:0007669"/>
    <property type="project" value="UniProtKB-UniRule"/>
</dbReference>
<proteinExistence type="inferred from homology"/>
<dbReference type="Proteomes" id="UP000077339">
    <property type="component" value="Unassembled WGS sequence"/>
</dbReference>
<dbReference type="GO" id="GO:0009306">
    <property type="term" value="P:protein secretion"/>
    <property type="evidence" value="ECO:0007669"/>
    <property type="project" value="UniProtKB-UniRule"/>
</dbReference>
<keyword evidence="4 9" id="KW-0812">Transmembrane</keyword>
<dbReference type="InterPro" id="IPR005807">
    <property type="entry name" value="SecE_bac"/>
</dbReference>
<evidence type="ECO:0000256" key="2">
    <source>
        <dbReference type="ARBA" id="ARBA00022448"/>
    </source>
</evidence>
<dbReference type="Pfam" id="PF00584">
    <property type="entry name" value="SecE"/>
    <property type="match status" value="1"/>
</dbReference>
<name>A0A176JWF5_9BACT</name>
<dbReference type="GO" id="GO:0043952">
    <property type="term" value="P:protein transport by the Sec complex"/>
    <property type="evidence" value="ECO:0007669"/>
    <property type="project" value="UniProtKB-UniRule"/>
</dbReference>
<dbReference type="STRING" id="1453497.AT15_04815"/>
<sequence>MAQAKFWKFLSEVRYEVKKVSWPNRKQLLSTTTAVIFVLIVSGAFLGLLDILFTNVIRNALIALTGGM</sequence>
<dbReference type="GO" id="GO:0005886">
    <property type="term" value="C:plasma membrane"/>
    <property type="evidence" value="ECO:0007669"/>
    <property type="project" value="UniProtKB-SubCell"/>
</dbReference>
<keyword evidence="6 9" id="KW-1133">Transmembrane helix</keyword>
<evidence type="ECO:0000256" key="8">
    <source>
        <dbReference type="ARBA" id="ARBA00023136"/>
    </source>
</evidence>
<dbReference type="PANTHER" id="PTHR33910">
    <property type="entry name" value="PROTEIN TRANSLOCASE SUBUNIT SECE"/>
    <property type="match status" value="1"/>
</dbReference>
<evidence type="ECO:0000256" key="5">
    <source>
        <dbReference type="ARBA" id="ARBA00022927"/>
    </source>
</evidence>
<evidence type="ECO:0000256" key="9">
    <source>
        <dbReference type="HAMAP-Rule" id="MF_00422"/>
    </source>
</evidence>
<protein>
    <recommendedName>
        <fullName evidence="9">Protein translocase subunit SecE</fullName>
    </recommendedName>
</protein>
<feature type="transmembrane region" description="Helical" evidence="9">
    <location>
        <begin position="28"/>
        <end position="49"/>
    </location>
</feature>
<evidence type="ECO:0000313" key="10">
    <source>
        <dbReference type="EMBL" id="OAA28012.1"/>
    </source>
</evidence>
<keyword evidence="5 9" id="KW-0653">Protein transport</keyword>
<gene>
    <name evidence="9" type="primary">secE</name>
    <name evidence="10" type="ORF">AT15_04815</name>
</gene>
<dbReference type="HAMAP" id="MF_00422">
    <property type="entry name" value="SecE"/>
    <property type="match status" value="1"/>
</dbReference>
<comment type="caution">
    <text evidence="10">The sequence shown here is derived from an EMBL/GenBank/DDBJ whole genome shotgun (WGS) entry which is preliminary data.</text>
</comment>
<evidence type="ECO:0000256" key="6">
    <source>
        <dbReference type="ARBA" id="ARBA00022989"/>
    </source>
</evidence>
<reference evidence="10 11" key="1">
    <citation type="submission" date="2014-02" db="EMBL/GenBank/DDBJ databases">
        <title>Kosmotoga genome sequencing.</title>
        <authorList>
            <person name="Pollo S.M."/>
            <person name="Charchuk R."/>
            <person name="Nesbo C.L."/>
        </authorList>
    </citation>
    <scope>NUCLEOTIDE SEQUENCE [LARGE SCALE GENOMIC DNA]</scope>
    <source>
        <strain evidence="10 11">S304</strain>
    </source>
</reference>
<evidence type="ECO:0000256" key="7">
    <source>
        <dbReference type="ARBA" id="ARBA00023010"/>
    </source>
</evidence>
<comment type="subcellular location">
    <subcellularLocation>
        <location evidence="9">Cell membrane</location>
        <topology evidence="9">Single-pass membrane protein</topology>
    </subcellularLocation>
    <subcellularLocation>
        <location evidence="1">Membrane</location>
    </subcellularLocation>
</comment>
<comment type="subunit">
    <text evidence="9">Component of the Sec protein translocase complex. Heterotrimer consisting of SecY, SecE and SecG subunits. The heterotrimers can form oligomers, although 1 heterotrimer is thought to be able to translocate proteins. Interacts with the ribosome. Interacts with SecDF, and other proteins may be involved. Interacts with SecA.</text>
</comment>
<dbReference type="RefSeq" id="WP_068348786.1">
    <property type="nucleotide sequence ID" value="NZ_JFHK01000024.1"/>
</dbReference>
<dbReference type="AlphaFoldDB" id="A0A176JWF5"/>
<dbReference type="PROSITE" id="PS01067">
    <property type="entry name" value="SECE_SEC61G"/>
    <property type="match status" value="1"/>
</dbReference>
<dbReference type="OrthoDB" id="9813233at2"/>
<dbReference type="EMBL" id="JFHK01000024">
    <property type="protein sequence ID" value="OAA28012.1"/>
    <property type="molecule type" value="Genomic_DNA"/>
</dbReference>
<evidence type="ECO:0000256" key="3">
    <source>
        <dbReference type="ARBA" id="ARBA00022475"/>
    </source>
</evidence>
<comment type="function">
    <text evidence="9">Essential subunit of the Sec protein translocation channel SecYEG. Clamps together the 2 halves of SecY. May contact the channel plug during translocation.</text>
</comment>
<dbReference type="GO" id="GO:0008320">
    <property type="term" value="F:protein transmembrane transporter activity"/>
    <property type="evidence" value="ECO:0007669"/>
    <property type="project" value="UniProtKB-UniRule"/>
</dbReference>
<keyword evidence="3 9" id="KW-1003">Cell membrane</keyword>
<keyword evidence="8 9" id="KW-0472">Membrane</keyword>
<evidence type="ECO:0000256" key="1">
    <source>
        <dbReference type="ARBA" id="ARBA00004370"/>
    </source>
</evidence>
<evidence type="ECO:0000256" key="4">
    <source>
        <dbReference type="ARBA" id="ARBA00022692"/>
    </source>
</evidence>
<organism evidence="10 11">
    <name type="scientific">Kosmotoga arenicorallina S304</name>
    <dbReference type="NCBI Taxonomy" id="1453497"/>
    <lineage>
        <taxon>Bacteria</taxon>
        <taxon>Thermotogati</taxon>
        <taxon>Thermotogota</taxon>
        <taxon>Thermotogae</taxon>
        <taxon>Kosmotogales</taxon>
        <taxon>Kosmotogaceae</taxon>
        <taxon>Kosmotoga</taxon>
    </lineage>
</organism>
<accession>A0A176JWF5</accession>
<keyword evidence="2 9" id="KW-0813">Transport</keyword>
<keyword evidence="7 9" id="KW-0811">Translocation</keyword>
<evidence type="ECO:0000313" key="11">
    <source>
        <dbReference type="Proteomes" id="UP000077339"/>
    </source>
</evidence>